<protein>
    <recommendedName>
        <fullName evidence="5">VHS domain-containing protein</fullName>
    </recommendedName>
</protein>
<dbReference type="InParanoid" id="A0A059AI13"/>
<evidence type="ECO:0000256" key="1">
    <source>
        <dbReference type="ARBA" id="ARBA00004132"/>
    </source>
</evidence>
<evidence type="ECO:0000256" key="4">
    <source>
        <dbReference type="ARBA" id="ARBA00023329"/>
    </source>
</evidence>
<dbReference type="GO" id="GO:0032588">
    <property type="term" value="C:trans-Golgi network membrane"/>
    <property type="evidence" value="ECO:0000318"/>
    <property type="project" value="GO_Central"/>
</dbReference>
<dbReference type="InterPro" id="IPR039273">
    <property type="entry name" value="TEPSIN"/>
</dbReference>
<dbReference type="InterPro" id="IPR035802">
    <property type="entry name" value="ENTH/VHS_tepsin"/>
</dbReference>
<dbReference type="GO" id="GO:0043130">
    <property type="term" value="F:ubiquitin binding"/>
    <property type="evidence" value="ECO:0007669"/>
    <property type="project" value="InterPro"/>
</dbReference>
<evidence type="ECO:0000313" key="6">
    <source>
        <dbReference type="EMBL" id="KCW53687.1"/>
    </source>
</evidence>
<dbReference type="PANTHER" id="PTHR21514">
    <property type="entry name" value="AP-4 COMPLEX ACCESSORY SUBUNIT TEPSIN"/>
    <property type="match status" value="1"/>
</dbReference>
<dbReference type="AlphaFoldDB" id="A0A059AI13"/>
<dbReference type="InterPro" id="IPR002014">
    <property type="entry name" value="VHS_dom"/>
</dbReference>
<feature type="domain" description="VHS" evidence="5">
    <location>
        <begin position="20"/>
        <end position="94"/>
    </location>
</feature>
<proteinExistence type="predicted"/>
<sequence>MDSSRRAVESYWRSRVIDAATSSEDKVAPVYKLEEISELLRSSHASIVKEVSEFVLKRLDHKSPIVKQKALRLIKYVVGKSGVEFRREMQRQSLAVRQLIHYKGQPDPLKGDALNKAVRDMAQEALAAIFSEQENKPAPAESVHRRIEGFGSTNFQMPSEDKKSFLSEVVGLGSASIKQGLSSFTQSHSFGRDDTGNYKSPNLHRSLTIESDNSNTYEPVRIHGENSNTFGISNGQHGGSSKLDSRGTRTELVIGDSSSNHTEKTREERLLDTIVTSGGVRLQPTRDAIQAFLVEAAKLDAMALSWALESKLQSPQWQVRMKALSVLDSILRKKNDEHFSVIASYFCENVDVLVRCSESPQASLRDKSMKVLGLLDREQALGSGADSQKFVKSETENVIQMPDLIDTGDPDESGGANDYSGKQIEQKAGNLASHTGPLIDDLLGDDMGSGGNTSDIKTNDDPFADVLFHTVKGVEPADDIFAGMTVSDKNDVKGDSAKANKYGSELIDIFQPSSGDSQGNNATDHVNDIMAGLSINGNGSNIQENATMSGAALLDVTSGRESYPVHQSSNGAISNVLNSQNTVMGGNATFPFNGMPNNVPPGMLFNMPSQSLGYGNMANMFVAQQQYLATISNLQHLGNLNSQNGGTAYVAGDKGSHPSPYPDIFQPNFLNQAPTSVMNNSKKEETRAFDFISDHLAAARDPKRVV</sequence>
<dbReference type="CDD" id="cd03572">
    <property type="entry name" value="ENTH_like_Tepsin"/>
    <property type="match status" value="1"/>
</dbReference>
<evidence type="ECO:0000256" key="3">
    <source>
        <dbReference type="ARBA" id="ARBA00023034"/>
    </source>
</evidence>
<dbReference type="FunCoup" id="A0A059AI13">
    <property type="interactions" value="1734"/>
</dbReference>
<dbReference type="eggNOG" id="ENOG502QV38">
    <property type="taxonomic scope" value="Eukaryota"/>
</dbReference>
<comment type="subcellular location">
    <subcellularLocation>
        <location evidence="1">Cytoplasmic vesicle</location>
        <location evidence="1">Clathrin-coated vesicle</location>
    </subcellularLocation>
    <subcellularLocation>
        <location evidence="2">Golgi apparatus</location>
        <location evidence="2">trans-Golgi network</location>
    </subcellularLocation>
</comment>
<dbReference type="OrthoDB" id="118154at2759"/>
<dbReference type="InterPro" id="IPR013809">
    <property type="entry name" value="ENTH"/>
</dbReference>
<accession>A0A059AI13</accession>
<dbReference type="Gene3D" id="1.25.40.90">
    <property type="match status" value="1"/>
</dbReference>
<dbReference type="SUPFAM" id="SSF48371">
    <property type="entry name" value="ARM repeat"/>
    <property type="match status" value="1"/>
</dbReference>
<keyword evidence="4" id="KW-0968">Cytoplasmic vesicle</keyword>
<dbReference type="PROSITE" id="PS50179">
    <property type="entry name" value="VHS"/>
    <property type="match status" value="1"/>
</dbReference>
<dbReference type="OMA" id="TRMEMSN"/>
<evidence type="ECO:0000256" key="2">
    <source>
        <dbReference type="ARBA" id="ARBA00004601"/>
    </source>
</evidence>
<evidence type="ECO:0000259" key="5">
    <source>
        <dbReference type="PROSITE" id="PS50179"/>
    </source>
</evidence>
<gene>
    <name evidence="6" type="ORF">EUGRSUZ_J02949</name>
</gene>
<dbReference type="STRING" id="71139.A0A059AI13"/>
<dbReference type="GO" id="GO:0030136">
    <property type="term" value="C:clathrin-coated vesicle"/>
    <property type="evidence" value="ECO:0007669"/>
    <property type="project" value="UniProtKB-SubCell"/>
</dbReference>
<name>A0A059AI13_EUCGR</name>
<dbReference type="EMBL" id="KK198762">
    <property type="protein sequence ID" value="KCW53687.1"/>
    <property type="molecule type" value="Genomic_DNA"/>
</dbReference>
<dbReference type="Pfam" id="PF01417">
    <property type="entry name" value="ENTH"/>
    <property type="match status" value="1"/>
</dbReference>
<dbReference type="PANTHER" id="PTHR21514:SF0">
    <property type="entry name" value="AP-4 COMPLEX ACCESSORY SUBUNIT TEPSIN"/>
    <property type="match status" value="1"/>
</dbReference>
<dbReference type="GO" id="GO:0035091">
    <property type="term" value="F:phosphatidylinositol binding"/>
    <property type="evidence" value="ECO:0007669"/>
    <property type="project" value="InterPro"/>
</dbReference>
<dbReference type="SMART" id="SM00288">
    <property type="entry name" value="VHS"/>
    <property type="match status" value="1"/>
</dbReference>
<reference evidence="6" key="1">
    <citation type="submission" date="2013-07" db="EMBL/GenBank/DDBJ databases">
        <title>The genome of Eucalyptus grandis.</title>
        <authorList>
            <person name="Schmutz J."/>
            <person name="Hayes R."/>
            <person name="Myburg A."/>
            <person name="Tuskan G."/>
            <person name="Grattapaglia D."/>
            <person name="Rokhsar D.S."/>
        </authorList>
    </citation>
    <scope>NUCLEOTIDE SEQUENCE</scope>
    <source>
        <tissue evidence="6">Leaf extractions</tissue>
    </source>
</reference>
<dbReference type="InterPro" id="IPR008942">
    <property type="entry name" value="ENTH_VHS"/>
</dbReference>
<keyword evidence="3" id="KW-0333">Golgi apparatus</keyword>
<organism evidence="6">
    <name type="scientific">Eucalyptus grandis</name>
    <name type="common">Flooded gum</name>
    <dbReference type="NCBI Taxonomy" id="71139"/>
    <lineage>
        <taxon>Eukaryota</taxon>
        <taxon>Viridiplantae</taxon>
        <taxon>Streptophyta</taxon>
        <taxon>Embryophyta</taxon>
        <taxon>Tracheophyta</taxon>
        <taxon>Spermatophyta</taxon>
        <taxon>Magnoliopsida</taxon>
        <taxon>eudicotyledons</taxon>
        <taxon>Gunneridae</taxon>
        <taxon>Pentapetalae</taxon>
        <taxon>rosids</taxon>
        <taxon>malvids</taxon>
        <taxon>Myrtales</taxon>
        <taxon>Myrtaceae</taxon>
        <taxon>Myrtoideae</taxon>
        <taxon>Eucalypteae</taxon>
        <taxon>Eucalyptus</taxon>
    </lineage>
</organism>
<dbReference type="Gramene" id="KCW53687">
    <property type="protein sequence ID" value="KCW53687"/>
    <property type="gene ID" value="EUGRSUZ_J02949"/>
</dbReference>
<dbReference type="KEGG" id="egr:104423086"/>
<dbReference type="InterPro" id="IPR016024">
    <property type="entry name" value="ARM-type_fold"/>
</dbReference>